<reference evidence="2 3" key="1">
    <citation type="journal article" date="2024" name="J Genomics">
        <title>Draft genome sequencing and assembly of Favolaschia claudopus CIRM-BRFM 2984 isolated from oak limbs.</title>
        <authorList>
            <person name="Navarro D."/>
            <person name="Drula E."/>
            <person name="Chaduli D."/>
            <person name="Cazenave R."/>
            <person name="Ahrendt S."/>
            <person name="Wang J."/>
            <person name="Lipzen A."/>
            <person name="Daum C."/>
            <person name="Barry K."/>
            <person name="Grigoriev I.V."/>
            <person name="Favel A."/>
            <person name="Rosso M.N."/>
            <person name="Martin F."/>
        </authorList>
    </citation>
    <scope>NUCLEOTIDE SEQUENCE [LARGE SCALE GENOMIC DNA]</scope>
    <source>
        <strain evidence="2 3">CIRM-BRFM 2984</strain>
    </source>
</reference>
<feature type="region of interest" description="Disordered" evidence="1">
    <location>
        <begin position="139"/>
        <end position="197"/>
    </location>
</feature>
<feature type="compositionally biased region" description="Polar residues" evidence="1">
    <location>
        <begin position="182"/>
        <end position="197"/>
    </location>
</feature>
<proteinExistence type="predicted"/>
<comment type="caution">
    <text evidence="2">The sequence shown here is derived from an EMBL/GenBank/DDBJ whole genome shotgun (WGS) entry which is preliminary data.</text>
</comment>
<sequence>MSTQQPPRLVLRSPIPPPPSPHPLAPPTLAGASAEPTPNLDSPSGGLAPPASDTPLTDTTNTPRPVETTLVAKPAPKPAFKVCALQPMQAATNNPFFDPQNANLFGFGPPRPSRIPASSSKLDSLAALATTAAPEMAAATQITENAQNSQGVGGSSSATPSDASNKEKAAKRTKNPDALLKANQTSSARSLQCSLLV</sequence>
<evidence type="ECO:0000256" key="1">
    <source>
        <dbReference type="SAM" id="MobiDB-lite"/>
    </source>
</evidence>
<accession>A0AAW0A4J7</accession>
<name>A0AAW0A4J7_9AGAR</name>
<dbReference type="EMBL" id="JAWWNJ010000084">
    <property type="protein sequence ID" value="KAK7001160.1"/>
    <property type="molecule type" value="Genomic_DNA"/>
</dbReference>
<evidence type="ECO:0000313" key="2">
    <source>
        <dbReference type="EMBL" id="KAK7001160.1"/>
    </source>
</evidence>
<feature type="compositionally biased region" description="Polar residues" evidence="1">
    <location>
        <begin position="141"/>
        <end position="163"/>
    </location>
</feature>
<feature type="compositionally biased region" description="Low complexity" evidence="1">
    <location>
        <begin position="1"/>
        <end position="13"/>
    </location>
</feature>
<evidence type="ECO:0000313" key="3">
    <source>
        <dbReference type="Proteomes" id="UP001362999"/>
    </source>
</evidence>
<feature type="region of interest" description="Disordered" evidence="1">
    <location>
        <begin position="1"/>
        <end position="76"/>
    </location>
</feature>
<dbReference type="Proteomes" id="UP001362999">
    <property type="component" value="Unassembled WGS sequence"/>
</dbReference>
<feature type="compositionally biased region" description="Pro residues" evidence="1">
    <location>
        <begin position="14"/>
        <end position="26"/>
    </location>
</feature>
<organism evidence="2 3">
    <name type="scientific">Favolaschia claudopus</name>
    <dbReference type="NCBI Taxonomy" id="2862362"/>
    <lineage>
        <taxon>Eukaryota</taxon>
        <taxon>Fungi</taxon>
        <taxon>Dikarya</taxon>
        <taxon>Basidiomycota</taxon>
        <taxon>Agaricomycotina</taxon>
        <taxon>Agaricomycetes</taxon>
        <taxon>Agaricomycetidae</taxon>
        <taxon>Agaricales</taxon>
        <taxon>Marasmiineae</taxon>
        <taxon>Mycenaceae</taxon>
        <taxon>Favolaschia</taxon>
    </lineage>
</organism>
<keyword evidence="3" id="KW-1185">Reference proteome</keyword>
<feature type="compositionally biased region" description="Polar residues" evidence="1">
    <location>
        <begin position="54"/>
        <end position="63"/>
    </location>
</feature>
<gene>
    <name evidence="2" type="ORF">R3P38DRAFT_2796182</name>
</gene>
<dbReference type="AlphaFoldDB" id="A0AAW0A4J7"/>
<protein>
    <submittedName>
        <fullName evidence="2">Uncharacterized protein</fullName>
    </submittedName>
</protein>